<feature type="active site" description="Nucleophile" evidence="3">
    <location>
        <position position="190"/>
    </location>
</feature>
<dbReference type="InterPro" id="IPR004300">
    <property type="entry name" value="Glyco_hydro_57_N"/>
</dbReference>
<dbReference type="SUPFAM" id="SSF88713">
    <property type="entry name" value="Glycoside hydrolase/deacetylase"/>
    <property type="match status" value="1"/>
</dbReference>
<name>A0A5R8Y238_9BACT</name>
<dbReference type="OrthoDB" id="9803279at2"/>
<dbReference type="InterPro" id="IPR040042">
    <property type="entry name" value="Branching_enz_MT3115-like"/>
</dbReference>
<organism evidence="8 9">
    <name type="scientific">Arcobacter arenosus</name>
    <dbReference type="NCBI Taxonomy" id="2576037"/>
    <lineage>
        <taxon>Bacteria</taxon>
        <taxon>Pseudomonadati</taxon>
        <taxon>Campylobacterota</taxon>
        <taxon>Epsilonproteobacteria</taxon>
        <taxon>Campylobacterales</taxon>
        <taxon>Arcobacteraceae</taxon>
        <taxon>Arcobacter</taxon>
    </lineage>
</organism>
<dbReference type="CDD" id="cd10792">
    <property type="entry name" value="GH57N_AmyC_like"/>
    <property type="match status" value="1"/>
</dbReference>
<reference evidence="8 9" key="1">
    <citation type="submission" date="2019-05" db="EMBL/GenBank/DDBJ databases">
        <title>Arcobacter sp. nov., isolated from sea sediment.</title>
        <authorList>
            <person name="Kim W."/>
        </authorList>
    </citation>
    <scope>NUCLEOTIDE SEQUENCE [LARGE SCALE GENOMIC DNA]</scope>
    <source>
        <strain evidence="8 9">CAU 1517</strain>
    </source>
</reference>
<comment type="caution">
    <text evidence="8">The sequence shown here is derived from an EMBL/GenBank/DDBJ whole genome shotgun (WGS) entry which is preliminary data.</text>
</comment>
<evidence type="ECO:0000256" key="1">
    <source>
        <dbReference type="ARBA" id="ARBA00006821"/>
    </source>
</evidence>
<feature type="binding site" evidence="4">
    <location>
        <position position="465"/>
    </location>
    <ligand>
        <name>substrate</name>
    </ligand>
</feature>
<dbReference type="Proteomes" id="UP000308901">
    <property type="component" value="Unassembled WGS sequence"/>
</dbReference>
<sequence length="528" mass="61963">MVKGYWVPVLHSHLPFVKHPQYENFLEEHWLFEAITECYIPLLKRLKKLDDDGVNFKLTTSVTPPLAEMLADSHLMGKYRVFLDKHIELGNKEVERTKGDAHFSPLANFYRDLFIETKEFFEGFLEGNVLNGYKYFYNKGSLEVITCGATHGYLPILSVNVHAVRTQIEIAVQSHERHFGRKPKGIWLPECAYYDGLDEILNEKGIRFFIVDSHALTYGRPTSVNGVYAPTYTPHSCAAFGRDAQSSKQVWSSKEGYPGDFNYRDFYRDIGYDLDFDYIKPYINPDGVRVFTGFKYHKITGTTDYKEAYNPWIAQDRTKQHAENFHWHREKQFDHLGSLMDRTPMVVSPYDAELFGHWWFEGPEFLANMFREIDKHKVMKAVTPMEYLNMYPKNQVVNPNPSSWGDKGYYDVWLNEGNDWIYRHLHEMADVLEEKTKEYFHTNDDNISRVLTQMLRELLLAQSSDWAFLMTTATATEYSENRTKEHISNFNELLGMINNNNIDFELLDKLEYKNSIFDFINFRTFITS</sequence>
<evidence type="ECO:0000256" key="4">
    <source>
        <dbReference type="PIRSR" id="PIRSR640042-2"/>
    </source>
</evidence>
<accession>A0A5R8Y238</accession>
<evidence type="ECO:0000313" key="9">
    <source>
        <dbReference type="Proteomes" id="UP000308901"/>
    </source>
</evidence>
<gene>
    <name evidence="8" type="ORF">FDK22_08315</name>
</gene>
<evidence type="ECO:0000313" key="8">
    <source>
        <dbReference type="EMBL" id="TLP38464.1"/>
    </source>
</evidence>
<evidence type="ECO:0000256" key="5">
    <source>
        <dbReference type="RuleBase" id="RU361196"/>
    </source>
</evidence>
<keyword evidence="9" id="KW-1185">Reference proteome</keyword>
<dbReference type="Pfam" id="PF03065">
    <property type="entry name" value="Glyco_hydro_57"/>
    <property type="match status" value="1"/>
</dbReference>
<feature type="binding site" evidence="4">
    <location>
        <position position="259"/>
    </location>
    <ligand>
        <name>substrate</name>
    </ligand>
</feature>
<dbReference type="RefSeq" id="WP_138152459.1">
    <property type="nucleotide sequence ID" value="NZ_VANU01000003.1"/>
</dbReference>
<dbReference type="EMBL" id="VANU01000003">
    <property type="protein sequence ID" value="TLP38464.1"/>
    <property type="molecule type" value="Genomic_DNA"/>
</dbReference>
<dbReference type="InterPro" id="IPR011330">
    <property type="entry name" value="Glyco_hydro/deAcase_b/a-brl"/>
</dbReference>
<dbReference type="InterPro" id="IPR028995">
    <property type="entry name" value="Glyco_hydro_57/38_cen_sf"/>
</dbReference>
<keyword evidence="2 5" id="KW-0119">Carbohydrate metabolism</keyword>
<feature type="domain" description="1,4-alpha-glucan branching enzyme C-terminal" evidence="7">
    <location>
        <begin position="424"/>
        <end position="525"/>
    </location>
</feature>
<dbReference type="AlphaFoldDB" id="A0A5R8Y238"/>
<feature type="binding site" evidence="4">
    <location>
        <position position="242"/>
    </location>
    <ligand>
        <name>substrate</name>
    </ligand>
</feature>
<dbReference type="GO" id="GO:0030979">
    <property type="term" value="P:alpha-glucan biosynthetic process"/>
    <property type="evidence" value="ECO:0007669"/>
    <property type="project" value="InterPro"/>
</dbReference>
<dbReference type="GO" id="GO:0003844">
    <property type="term" value="F:1,4-alpha-glucan branching enzyme activity"/>
    <property type="evidence" value="ECO:0007669"/>
    <property type="project" value="InterPro"/>
</dbReference>
<dbReference type="Gene3D" id="3.20.110.10">
    <property type="entry name" value="Glycoside hydrolase 38, N terminal domain"/>
    <property type="match status" value="1"/>
</dbReference>
<feature type="binding site" evidence="4">
    <location>
        <position position="404"/>
    </location>
    <ligand>
        <name>substrate</name>
    </ligand>
</feature>
<dbReference type="PANTHER" id="PTHR41695">
    <property type="entry name" value="1,4-ALPHA-GLUCAN BRANCHING ENZYME RV3031-RELATED"/>
    <property type="match status" value="1"/>
</dbReference>
<dbReference type="PANTHER" id="PTHR41695:SF1">
    <property type="entry name" value="1,4-ALPHA-GLUCAN BRANCHING ENZYME TK1436"/>
    <property type="match status" value="1"/>
</dbReference>
<evidence type="ECO:0000259" key="7">
    <source>
        <dbReference type="Pfam" id="PF09210"/>
    </source>
</evidence>
<evidence type="ECO:0000256" key="3">
    <source>
        <dbReference type="PIRSR" id="PIRSR640042-1"/>
    </source>
</evidence>
<feature type="domain" description="Glycoside hydrolase family 57 N-terminal" evidence="6">
    <location>
        <begin position="9"/>
        <end position="396"/>
    </location>
</feature>
<dbReference type="Pfam" id="PF09210">
    <property type="entry name" value="BE_C"/>
    <property type="match status" value="1"/>
</dbReference>
<dbReference type="SUPFAM" id="SSF88688">
    <property type="entry name" value="Families 57/38 glycoside transferase middle domain"/>
    <property type="match status" value="1"/>
</dbReference>
<evidence type="ECO:0000256" key="2">
    <source>
        <dbReference type="ARBA" id="ARBA00023277"/>
    </source>
</evidence>
<proteinExistence type="inferred from homology"/>
<dbReference type="InterPro" id="IPR015293">
    <property type="entry name" value="BE_C"/>
</dbReference>
<protein>
    <submittedName>
        <fullName evidence="8">DUF1957 domain-containing protein</fullName>
    </submittedName>
</protein>
<dbReference type="InterPro" id="IPR027291">
    <property type="entry name" value="Glyco_hydro_38_N_sf"/>
</dbReference>
<dbReference type="Gene3D" id="1.20.1430.10">
    <property type="entry name" value="Families 57/38 glycoside transferase, middle domain"/>
    <property type="match status" value="1"/>
</dbReference>
<evidence type="ECO:0000259" key="6">
    <source>
        <dbReference type="Pfam" id="PF03065"/>
    </source>
</evidence>
<comment type="similarity">
    <text evidence="1 5">Belongs to the glycosyl hydrolase 57 family.</text>
</comment>
<feature type="active site" description="Proton donor" evidence="3">
    <location>
        <position position="351"/>
    </location>
</feature>
<dbReference type="GO" id="GO:0005576">
    <property type="term" value="C:extracellular region"/>
    <property type="evidence" value="ECO:0007669"/>
    <property type="project" value="TreeGrafter"/>
</dbReference>
<dbReference type="InterPro" id="IPR037090">
    <property type="entry name" value="57_glycoside_trans_central"/>
</dbReference>